<organism evidence="3 4">
    <name type="scientific">Pogonophryne albipinna</name>
    <dbReference type="NCBI Taxonomy" id="1090488"/>
    <lineage>
        <taxon>Eukaryota</taxon>
        <taxon>Metazoa</taxon>
        <taxon>Chordata</taxon>
        <taxon>Craniata</taxon>
        <taxon>Vertebrata</taxon>
        <taxon>Euteleostomi</taxon>
        <taxon>Actinopterygii</taxon>
        <taxon>Neopterygii</taxon>
        <taxon>Teleostei</taxon>
        <taxon>Neoteleostei</taxon>
        <taxon>Acanthomorphata</taxon>
        <taxon>Eupercaria</taxon>
        <taxon>Perciformes</taxon>
        <taxon>Notothenioidei</taxon>
        <taxon>Pogonophryne</taxon>
    </lineage>
</organism>
<dbReference type="AlphaFoldDB" id="A0AAD6F9W3"/>
<keyword evidence="2" id="KW-0732">Signal</keyword>
<feature type="non-terminal residue" evidence="3">
    <location>
        <position position="1"/>
    </location>
</feature>
<gene>
    <name evidence="3" type="ORF">JOQ06_014576</name>
</gene>
<reference evidence="3" key="1">
    <citation type="submission" date="2022-11" db="EMBL/GenBank/DDBJ databases">
        <title>Chromosome-level genome of Pogonophryne albipinna.</title>
        <authorList>
            <person name="Jo E."/>
        </authorList>
    </citation>
    <scope>NUCLEOTIDE SEQUENCE</scope>
    <source>
        <strain evidence="3">SGF0006</strain>
        <tissue evidence="3">Muscle</tissue>
    </source>
</reference>
<accession>A0AAD6F9W3</accession>
<evidence type="ECO:0000313" key="3">
    <source>
        <dbReference type="EMBL" id="KAJ4926831.1"/>
    </source>
</evidence>
<feature type="chain" id="PRO_5042080166" evidence="2">
    <location>
        <begin position="23"/>
        <end position="210"/>
    </location>
</feature>
<name>A0AAD6F9W3_9TELE</name>
<evidence type="ECO:0000256" key="2">
    <source>
        <dbReference type="SAM" id="SignalP"/>
    </source>
</evidence>
<evidence type="ECO:0000256" key="1">
    <source>
        <dbReference type="SAM" id="MobiDB-lite"/>
    </source>
</evidence>
<proteinExistence type="predicted"/>
<feature type="signal peptide" evidence="2">
    <location>
        <begin position="1"/>
        <end position="22"/>
    </location>
</feature>
<evidence type="ECO:0000313" key="4">
    <source>
        <dbReference type="Proteomes" id="UP001219934"/>
    </source>
</evidence>
<sequence length="210" mass="22161">PSATGANVLLVLLSVFTNRANKQGSMVRIVWEVGGGTRHSEHLCSPCHRSTASIKPQHDNPSVSSSESLHLNVSYMDLKRSDNHRRHARAAATGLSAEAAKVPREGGCLPTQTGPRSPPCGPPAAHVGPRCFLRARCSWSTLNKANSGKRSITVRSKTDGLSEPSPVRDPAPGAGKWLKKAGAFQAPRLLLGVILRCQVAANVLAANGGE</sequence>
<feature type="region of interest" description="Disordered" evidence="1">
    <location>
        <begin position="148"/>
        <end position="174"/>
    </location>
</feature>
<keyword evidence="4" id="KW-1185">Reference proteome</keyword>
<comment type="caution">
    <text evidence="3">The sequence shown here is derived from an EMBL/GenBank/DDBJ whole genome shotgun (WGS) entry which is preliminary data.</text>
</comment>
<feature type="non-terminal residue" evidence="3">
    <location>
        <position position="210"/>
    </location>
</feature>
<protein>
    <submittedName>
        <fullName evidence="3">Uncharacterized protein</fullName>
    </submittedName>
</protein>
<dbReference type="EMBL" id="JAPTMU010000019">
    <property type="protein sequence ID" value="KAJ4926831.1"/>
    <property type="molecule type" value="Genomic_DNA"/>
</dbReference>
<dbReference type="Proteomes" id="UP001219934">
    <property type="component" value="Unassembled WGS sequence"/>
</dbReference>